<reference evidence="2" key="1">
    <citation type="submission" date="2022-11" db="UniProtKB">
        <authorList>
            <consortium name="WormBaseParasite"/>
        </authorList>
    </citation>
    <scope>IDENTIFICATION</scope>
</reference>
<accession>A0AC35GP35</accession>
<dbReference type="Proteomes" id="UP000887580">
    <property type="component" value="Unplaced"/>
</dbReference>
<evidence type="ECO:0000313" key="2">
    <source>
        <dbReference type="WBParaSite" id="PS1159_v2.g7162.t1"/>
    </source>
</evidence>
<organism evidence="1 2">
    <name type="scientific">Panagrolaimus sp. PS1159</name>
    <dbReference type="NCBI Taxonomy" id="55785"/>
    <lineage>
        <taxon>Eukaryota</taxon>
        <taxon>Metazoa</taxon>
        <taxon>Ecdysozoa</taxon>
        <taxon>Nematoda</taxon>
        <taxon>Chromadorea</taxon>
        <taxon>Rhabditida</taxon>
        <taxon>Tylenchina</taxon>
        <taxon>Panagrolaimomorpha</taxon>
        <taxon>Panagrolaimoidea</taxon>
        <taxon>Panagrolaimidae</taxon>
        <taxon>Panagrolaimus</taxon>
    </lineage>
</organism>
<name>A0AC35GP35_9BILA</name>
<evidence type="ECO:0000313" key="1">
    <source>
        <dbReference type="Proteomes" id="UP000887580"/>
    </source>
</evidence>
<proteinExistence type="predicted"/>
<dbReference type="WBParaSite" id="PS1159_v2.g7162.t1">
    <property type="protein sequence ID" value="PS1159_v2.g7162.t1"/>
    <property type="gene ID" value="PS1159_v2.g7162"/>
</dbReference>
<sequence>MKSIFYAVFILAIANGVHSKCSEEGENVIKQCYTNFLKEVPLTVSPDSLALGNLTSLTKEDDEKMEKAFAEKQKCIEGYESDCLNIETFTHAFGATLNDTIVFLFLDFTFDYLIKAEPEVSKEDAKCFSTFKIDGKCPLPKGCLGLNKYVDCAKDLLIKKCDNQKAAQVFRDALMDAFKKVFPTCE</sequence>
<protein>
    <submittedName>
        <fullName evidence="2">Uncharacterized protein</fullName>
    </submittedName>
</protein>